<name>A0ABQ4ZEC1_9ASTR</name>
<feature type="region of interest" description="Disordered" evidence="1">
    <location>
        <begin position="397"/>
        <end position="457"/>
    </location>
</feature>
<reference evidence="2" key="1">
    <citation type="journal article" date="2022" name="Int. J. Mol. Sci.">
        <title>Draft Genome of Tanacetum Coccineum: Genomic Comparison of Closely Related Tanacetum-Family Plants.</title>
        <authorList>
            <person name="Yamashiro T."/>
            <person name="Shiraishi A."/>
            <person name="Nakayama K."/>
            <person name="Satake H."/>
        </authorList>
    </citation>
    <scope>NUCLEOTIDE SEQUENCE</scope>
</reference>
<feature type="compositionally biased region" description="Basic and acidic residues" evidence="1">
    <location>
        <begin position="42"/>
        <end position="51"/>
    </location>
</feature>
<proteinExistence type="predicted"/>
<feature type="compositionally biased region" description="Polar residues" evidence="1">
    <location>
        <begin position="52"/>
        <end position="91"/>
    </location>
</feature>
<feature type="compositionally biased region" description="Polar residues" evidence="1">
    <location>
        <begin position="442"/>
        <end position="457"/>
    </location>
</feature>
<reference evidence="2" key="2">
    <citation type="submission" date="2022-01" db="EMBL/GenBank/DDBJ databases">
        <authorList>
            <person name="Yamashiro T."/>
            <person name="Shiraishi A."/>
            <person name="Satake H."/>
            <person name="Nakayama K."/>
        </authorList>
    </citation>
    <scope>NUCLEOTIDE SEQUENCE</scope>
</reference>
<sequence length="457" mass="51503">MSEKTVPCLTRPSEKLVGVIPKNKDKKVRFTDPDTSSCNTQKHVDSHKPKDSNQPLLHSTRVIGSTGASGSKPTSNTKHNRILQSSSSNKTNKVEDQSRSVKSMKNKKNRVAKTECNAYIMQSMLNVNSKPICDICNECLFDVNHDKCGLDYVHDIENVTIFRVYYVEGLRHNLFSVGQFYDSDLEVAFRKDTCFICNLEGVDLLTGSRETNLYTLSIGDMMKSSPIIVLCQRLLRLSLCPSPCVDHPFLEVDAPVPAVSTGQTGTVVDPRNPIRVYKLKKALYGLKQAPRAIMNQEQTRQVAACDEKWVPTKERFKISTTNVRLETMPQKEETFQVIIDVIKNSTCYKAFTISVEVSEIFVHIFVQFQGVDFAEVPDDEATLTFLLSLGYKGPLHKHPSMKRISDKRTKNQAKNNKTEHGMEKRGKDKVKSKQTQDEVKSAPQSQQSKPEPIPKNT</sequence>
<evidence type="ECO:0000313" key="3">
    <source>
        <dbReference type="Proteomes" id="UP001151760"/>
    </source>
</evidence>
<dbReference type="EMBL" id="BQNB010011248">
    <property type="protein sequence ID" value="GJS88086.1"/>
    <property type="molecule type" value="Genomic_DNA"/>
</dbReference>
<keyword evidence="3" id="KW-1185">Reference proteome</keyword>
<accession>A0ABQ4ZEC1</accession>
<protein>
    <submittedName>
        <fullName evidence="2">Uncharacterized protein</fullName>
    </submittedName>
</protein>
<evidence type="ECO:0000256" key="1">
    <source>
        <dbReference type="SAM" id="MobiDB-lite"/>
    </source>
</evidence>
<organism evidence="2 3">
    <name type="scientific">Tanacetum coccineum</name>
    <dbReference type="NCBI Taxonomy" id="301880"/>
    <lineage>
        <taxon>Eukaryota</taxon>
        <taxon>Viridiplantae</taxon>
        <taxon>Streptophyta</taxon>
        <taxon>Embryophyta</taxon>
        <taxon>Tracheophyta</taxon>
        <taxon>Spermatophyta</taxon>
        <taxon>Magnoliopsida</taxon>
        <taxon>eudicotyledons</taxon>
        <taxon>Gunneridae</taxon>
        <taxon>Pentapetalae</taxon>
        <taxon>asterids</taxon>
        <taxon>campanulids</taxon>
        <taxon>Asterales</taxon>
        <taxon>Asteraceae</taxon>
        <taxon>Asteroideae</taxon>
        <taxon>Anthemideae</taxon>
        <taxon>Anthemidinae</taxon>
        <taxon>Tanacetum</taxon>
    </lineage>
</organism>
<dbReference type="Proteomes" id="UP001151760">
    <property type="component" value="Unassembled WGS sequence"/>
</dbReference>
<gene>
    <name evidence="2" type="ORF">Tco_0770722</name>
</gene>
<feature type="region of interest" description="Disordered" evidence="1">
    <location>
        <begin position="17"/>
        <end position="107"/>
    </location>
</feature>
<evidence type="ECO:0000313" key="2">
    <source>
        <dbReference type="EMBL" id="GJS88086.1"/>
    </source>
</evidence>
<feature type="compositionally biased region" description="Basic and acidic residues" evidence="1">
    <location>
        <begin position="416"/>
        <end position="440"/>
    </location>
</feature>
<comment type="caution">
    <text evidence="2">The sequence shown here is derived from an EMBL/GenBank/DDBJ whole genome shotgun (WGS) entry which is preliminary data.</text>
</comment>